<proteinExistence type="predicted"/>
<dbReference type="Pfam" id="PF02720">
    <property type="entry name" value="DUF222"/>
    <property type="match status" value="1"/>
</dbReference>
<sequence>MLPKLATTAKQDINKNTRDPTHHNHDGIDTALHAPLESEKLLQHNMLPESIIVTTTLSELEDTADKVLTGCGSSLPMSNVIHLTQQARHHSIKT</sequence>
<feature type="region of interest" description="Disordered" evidence="1">
    <location>
        <begin position="1"/>
        <end position="28"/>
    </location>
</feature>
<accession>Q50147</accession>
<evidence type="ECO:0000256" key="1">
    <source>
        <dbReference type="SAM" id="MobiDB-lite"/>
    </source>
</evidence>
<reference evidence="4" key="5">
    <citation type="submission" date="1997-05" db="EMBL/GenBank/DDBJ databases">
        <authorList>
            <person name="Badcock K."/>
            <person name="Churcher C.M."/>
        </authorList>
    </citation>
    <scope>NUCLEOTIDE SEQUENCE</scope>
</reference>
<feature type="compositionally biased region" description="Basic and acidic residues" evidence="1">
    <location>
        <begin position="12"/>
        <end position="28"/>
    </location>
</feature>
<keyword evidence="4" id="KW-0645">Protease</keyword>
<name>Q50147_MYCLR</name>
<feature type="domain" description="DUF222" evidence="2">
    <location>
        <begin position="9"/>
        <end position="88"/>
    </location>
</feature>
<reference evidence="3" key="2">
    <citation type="submission" date="1994-09" db="EMBL/GenBank/DDBJ databases">
        <authorList>
            <person name="Robison K."/>
        </authorList>
    </citation>
    <scope>NUCLEOTIDE SEQUENCE</scope>
</reference>
<evidence type="ECO:0000313" key="4">
    <source>
        <dbReference type="EMBL" id="CAB08417.1"/>
    </source>
</evidence>
<dbReference type="InterPro" id="IPR003870">
    <property type="entry name" value="DUF222"/>
</dbReference>
<keyword evidence="4" id="KW-0378">Hydrolase</keyword>
<reference evidence="4" key="4">
    <citation type="submission" date="1997-05" db="EMBL/GenBank/DDBJ databases">
        <authorList>
            <person name="Parkhill J."/>
            <person name="Barrell B.G."/>
            <person name="Rajandream M.A."/>
        </authorList>
    </citation>
    <scope>NUCLEOTIDE SEQUENCE</scope>
</reference>
<gene>
    <name evidence="4" type="primary">MLCB5.05c</name>
</gene>
<organism evidence="3">
    <name type="scientific">Mycobacterium leprae</name>
    <dbReference type="NCBI Taxonomy" id="1769"/>
    <lineage>
        <taxon>Bacteria</taxon>
        <taxon>Bacillati</taxon>
        <taxon>Actinomycetota</taxon>
        <taxon>Actinomycetes</taxon>
        <taxon>Mycobacteriales</taxon>
        <taxon>Mycobacteriaceae</taxon>
        <taxon>Mycobacterium</taxon>
    </lineage>
</organism>
<keyword evidence="4" id="KW-0031">Aminopeptidase</keyword>
<dbReference type="EMBL" id="U15187">
    <property type="protein sequence ID" value="AAA63128.1"/>
    <property type="molecule type" value="Genomic_DNA"/>
</dbReference>
<dbReference type="GO" id="GO:0004177">
    <property type="term" value="F:aminopeptidase activity"/>
    <property type="evidence" value="ECO:0007669"/>
    <property type="project" value="UniProtKB-KW"/>
</dbReference>
<dbReference type="IntAct" id="Q50147">
    <property type="interactions" value="2"/>
</dbReference>
<evidence type="ECO:0000313" key="3">
    <source>
        <dbReference type="EMBL" id="AAA63128.1"/>
    </source>
</evidence>
<dbReference type="AlphaFoldDB" id="Q50147"/>
<reference evidence="3" key="3">
    <citation type="submission" date="1995-04" db="EMBL/GenBank/DDBJ databases">
        <authorList>
            <person name="Smith D.R."/>
        </authorList>
    </citation>
    <scope>NUCLEOTIDE SEQUENCE</scope>
</reference>
<protein>
    <submittedName>
        <fullName evidence="3">U296h</fullName>
    </submittedName>
</protein>
<accession>O05740</accession>
<reference evidence="4" key="1">
    <citation type="journal article" date="1993" name="Mol. Microbiol.">
        <title>Use of an ordered cosmid library to deduce the genomic organization of Mycobacterium leprae.</title>
        <authorList>
            <person name="Eiglmeier K."/>
            <person name="Honore N."/>
            <person name="Woods S.A."/>
            <person name="Caudron B."/>
            <person name="Cole S.T."/>
        </authorList>
    </citation>
    <scope>NUCLEOTIDE SEQUENCE</scope>
</reference>
<dbReference type="EMBL" id="Z95151">
    <property type="protein sequence ID" value="CAB08417.1"/>
    <property type="molecule type" value="Genomic_DNA"/>
</dbReference>
<evidence type="ECO:0000259" key="2">
    <source>
        <dbReference type="Pfam" id="PF02720"/>
    </source>
</evidence>